<reference evidence="5 6" key="1">
    <citation type="submission" date="2018-03" db="EMBL/GenBank/DDBJ databases">
        <title>Genomic Encyclopedia of Archaeal and Bacterial Type Strains, Phase II (KMG-II): from individual species to whole genera.</title>
        <authorList>
            <person name="Goeker M."/>
        </authorList>
    </citation>
    <scope>NUCLEOTIDE SEQUENCE [LARGE SCALE GENOMIC DNA]</scope>
    <source>
        <strain evidence="5 6">DSM 28354</strain>
    </source>
</reference>
<dbReference type="PANTHER" id="PTHR31956:SF1">
    <property type="entry name" value="NON-SPECIFIC PHOSPHOLIPASE C1"/>
    <property type="match status" value="1"/>
</dbReference>
<keyword evidence="6" id="KW-1185">Reference proteome</keyword>
<comment type="caution">
    <text evidence="5">The sequence shown here is derived from an EMBL/GenBank/DDBJ whole genome shotgun (WGS) entry which is preliminary data.</text>
</comment>
<dbReference type="OrthoDB" id="980947at2"/>
<dbReference type="GO" id="GO:0034480">
    <property type="term" value="F:phosphatidylcholine phospholipase C activity"/>
    <property type="evidence" value="ECO:0007669"/>
    <property type="project" value="UniProtKB-EC"/>
</dbReference>
<dbReference type="Pfam" id="PF05506">
    <property type="entry name" value="PLipase_C_C"/>
    <property type="match status" value="1"/>
</dbReference>
<dbReference type="Pfam" id="PF04185">
    <property type="entry name" value="Phosphoesterase"/>
    <property type="match status" value="2"/>
</dbReference>
<comment type="similarity">
    <text evidence="1">Belongs to the bacterial phospholipase C family.</text>
</comment>
<keyword evidence="3" id="KW-0378">Hydrolase</keyword>
<dbReference type="PROSITE" id="PS51318">
    <property type="entry name" value="TAT"/>
    <property type="match status" value="1"/>
</dbReference>
<dbReference type="InterPro" id="IPR017767">
    <property type="entry name" value="PC-PLC"/>
</dbReference>
<evidence type="ECO:0000259" key="4">
    <source>
        <dbReference type="Pfam" id="PF05506"/>
    </source>
</evidence>
<evidence type="ECO:0000256" key="2">
    <source>
        <dbReference type="ARBA" id="ARBA00012018"/>
    </source>
</evidence>
<dbReference type="Proteomes" id="UP000238375">
    <property type="component" value="Unassembled WGS sequence"/>
</dbReference>
<accession>A0A2T0T2U0</accession>
<dbReference type="InterPro" id="IPR006311">
    <property type="entry name" value="TAT_signal"/>
</dbReference>
<evidence type="ECO:0000313" key="5">
    <source>
        <dbReference type="EMBL" id="PRY39990.1"/>
    </source>
</evidence>
<feature type="domain" description="Bacterial phospholipase C C-terminal" evidence="4">
    <location>
        <begin position="632"/>
        <end position="722"/>
    </location>
</feature>
<proteinExistence type="inferred from homology"/>
<dbReference type="InterPro" id="IPR019546">
    <property type="entry name" value="TAT_signal_bac_arc"/>
</dbReference>
<dbReference type="SUPFAM" id="SSF53649">
    <property type="entry name" value="Alkaline phosphatase-like"/>
    <property type="match status" value="1"/>
</dbReference>
<dbReference type="NCBIfam" id="TIGR03396">
    <property type="entry name" value="PC_PLC"/>
    <property type="match status" value="1"/>
</dbReference>
<dbReference type="InterPro" id="IPR017850">
    <property type="entry name" value="Alkaline_phosphatase_core_sf"/>
</dbReference>
<dbReference type="AlphaFoldDB" id="A0A2T0T2U0"/>
<evidence type="ECO:0000256" key="1">
    <source>
        <dbReference type="ARBA" id="ARBA00009717"/>
    </source>
</evidence>
<dbReference type="GO" id="GO:0016042">
    <property type="term" value="P:lipid catabolic process"/>
    <property type="evidence" value="ECO:0007669"/>
    <property type="project" value="InterPro"/>
</dbReference>
<dbReference type="EC" id="3.1.4.3" evidence="2"/>
<dbReference type="InterPro" id="IPR007312">
    <property type="entry name" value="Phosphoesterase"/>
</dbReference>
<dbReference type="EMBL" id="PVTE01000007">
    <property type="protein sequence ID" value="PRY39990.1"/>
    <property type="molecule type" value="Genomic_DNA"/>
</dbReference>
<dbReference type="RefSeq" id="WP_106137625.1">
    <property type="nucleotide sequence ID" value="NZ_PVTE01000007.1"/>
</dbReference>
<dbReference type="InterPro" id="IPR008475">
    <property type="entry name" value="PLipase_C_C"/>
</dbReference>
<dbReference type="NCBIfam" id="TIGR01409">
    <property type="entry name" value="TAT_signal_seq"/>
    <property type="match status" value="1"/>
</dbReference>
<protein>
    <recommendedName>
        <fullName evidence="2">phospholipase C</fullName>
        <ecNumber evidence="2">3.1.4.3</ecNumber>
    </recommendedName>
</protein>
<dbReference type="PANTHER" id="PTHR31956">
    <property type="entry name" value="NON-SPECIFIC PHOSPHOLIPASE C4-RELATED"/>
    <property type="match status" value="1"/>
</dbReference>
<organism evidence="5 6">
    <name type="scientific">Spirosoma oryzae</name>
    <dbReference type="NCBI Taxonomy" id="1469603"/>
    <lineage>
        <taxon>Bacteria</taxon>
        <taxon>Pseudomonadati</taxon>
        <taxon>Bacteroidota</taxon>
        <taxon>Cytophagia</taxon>
        <taxon>Cytophagales</taxon>
        <taxon>Cytophagaceae</taxon>
        <taxon>Spirosoma</taxon>
    </lineage>
</organism>
<evidence type="ECO:0000313" key="6">
    <source>
        <dbReference type="Proteomes" id="UP000238375"/>
    </source>
</evidence>
<evidence type="ECO:0000256" key="3">
    <source>
        <dbReference type="ARBA" id="ARBA00022801"/>
    </source>
</evidence>
<name>A0A2T0T2U0_9BACT</name>
<dbReference type="Gene3D" id="3.40.720.10">
    <property type="entry name" value="Alkaline Phosphatase, subunit A"/>
    <property type="match status" value="2"/>
</dbReference>
<sequence length="829" mass="92743">MDTRRDFLKKAALLAGSAGFTDGLPASIQRALAIAPKPGSTYLDAEHVVVLMQENRSFDHCYGRLRGVRGFNDPRAITLPDRKPVWLQTNRAGQTYAPFRLNLRDTKATWMSSLPHSWTNQVDARNGGRYDKWLDAKPSGNPAYAQMPLTMGYYDRNDIPFYYALADAFTICDQNFCSSLTGTTPNRLFLWTGTVRENADALARVRNEDLNYDKPASWTTFPERLEDNGISWRIYQNEISLPSGLTGDEDAWLSNFTDNPIEWFSQYNVRASASYQKYRLHLLDTLPGEISALEKQLVSLSPDSPDHARVTRTLTQKRQWLATLTAEKPVSVDQLSARERALHEKAFTTNVNDPDYRSLTKHTYQDGDTQREVLIPKGDVLHQFRSDVQSGKLPTVSWVVAPENFSDHPGAPWYGAWYLSEMLDILTQNPDVWKKTIFILAYDENDGYFDHVPPFVAPHPDRPETGKTTDGIDTRVEHVSLAQEHSRTVKNPQKEAREEAIGLGYRVPLVIASPWSRGGYVNSEVFDHTSILQFLEGFIGQKYGKDVHETNISPWRRTVCGDLTSVFRPYNGESIPLPAFVPQKPFIESVHKAKFKQVPSNFHPLTADEINAVGKQTESGSVLPRQEPGTRPACPLPYELAANGRLNPKTNTFDITLSAGNERFGKRAAGAPFMVYNLHDHSVRNYALTPGTHLADSLPLAADGTYAFRVYGPNGFYRDFAGEALGTMPVISVSLAPKSTTPELQIRLANPSQTQPVSIELIDESYRSAKRQLVLNGDRSTIIRWPLTDSKGWYDFVVRPSGPATASAGYRFAGRVETGAESISDPAMS</sequence>
<gene>
    <name evidence="5" type="ORF">CLV58_10784</name>
</gene>